<dbReference type="RefSeq" id="WP_027291274.1">
    <property type="nucleotide sequence ID" value="NZ_CALVFX010000011.1"/>
</dbReference>
<dbReference type="STRING" id="880526.GCA_000427365_01624"/>
<protein>
    <submittedName>
        <fullName evidence="3">Poly(3-hydroxybutyrate) depolymerase</fullName>
    </submittedName>
</protein>
<dbReference type="SUPFAM" id="SSF53474">
    <property type="entry name" value="alpha/beta-Hydrolases"/>
    <property type="match status" value="1"/>
</dbReference>
<reference evidence="3 4" key="1">
    <citation type="submission" date="2018-06" db="EMBL/GenBank/DDBJ databases">
        <authorList>
            <consortium name="Pathogen Informatics"/>
            <person name="Doyle S."/>
        </authorList>
    </citation>
    <scope>NUCLEOTIDE SEQUENCE [LARGE SCALE GENOMIC DNA]</scope>
    <source>
        <strain evidence="3 4">NCTC11190</strain>
    </source>
</reference>
<proteinExistence type="predicted"/>
<dbReference type="PROSITE" id="PS51257">
    <property type="entry name" value="PROKAR_LIPOPROTEIN"/>
    <property type="match status" value="1"/>
</dbReference>
<feature type="signal peptide" evidence="2">
    <location>
        <begin position="1"/>
        <end position="20"/>
    </location>
</feature>
<dbReference type="PANTHER" id="PTHR43037">
    <property type="entry name" value="UNNAMED PRODUCT-RELATED"/>
    <property type="match status" value="1"/>
</dbReference>
<evidence type="ECO:0000256" key="1">
    <source>
        <dbReference type="ARBA" id="ARBA00022729"/>
    </source>
</evidence>
<dbReference type="PANTHER" id="PTHR43037:SF1">
    <property type="entry name" value="BLL1128 PROTEIN"/>
    <property type="match status" value="1"/>
</dbReference>
<evidence type="ECO:0000256" key="2">
    <source>
        <dbReference type="SAM" id="SignalP"/>
    </source>
</evidence>
<organism evidence="3 4">
    <name type="scientific">Rikenella microfusus</name>
    <dbReference type="NCBI Taxonomy" id="28139"/>
    <lineage>
        <taxon>Bacteria</taxon>
        <taxon>Pseudomonadati</taxon>
        <taxon>Bacteroidota</taxon>
        <taxon>Bacteroidia</taxon>
        <taxon>Bacteroidales</taxon>
        <taxon>Rikenellaceae</taxon>
        <taxon>Rikenella</taxon>
    </lineage>
</organism>
<dbReference type="OrthoDB" id="9764953at2"/>
<keyword evidence="4" id="KW-1185">Reference proteome</keyword>
<dbReference type="Proteomes" id="UP000255233">
    <property type="component" value="Unassembled WGS sequence"/>
</dbReference>
<evidence type="ECO:0000313" key="4">
    <source>
        <dbReference type="Proteomes" id="UP000255233"/>
    </source>
</evidence>
<sequence length="456" mass="51157">MKKQLFLIGLLPALIFSCKADNPTPPPDDGKADGTYVEYFTSYLGGDRTAYGTDAVLAADEVAEKREVVWDSWKAANRALSEDKLAVLKPLEKTQSGSFDLTAYEPNAVMPYYYGTKGAAKPEAGWPLFLYLHGSGSKANEWNTGYTICSRFDDAPSAYFIPQIPNEGNYYRWWQTAKQQAWEKLLRQAFLSGEIDPNRVYFFGISEGAYGSQRLASFYADYLAAAGPIAGGEPMENAPAENCANIAFSFRTGSNDKGFCRNELTEAAKNEFDRLQGLHPGYYEHDIQVVPGATHTSIDYNPTTPWMKNYTRNPYPKYVYWENFPMDGRYRDGFYNLYVKERSDDGSARSCYEMTIDGNTVDLQVTTMTSEVAERTSEWNLAKTYNKTHTPATKGKVVVYLNDELVDLTQPVTVRVNGREAFNGMVELNTANLINSCAAFFDPERLYPAAVEVTVR</sequence>
<gene>
    <name evidence="3" type="ORF">NCTC11190_02194</name>
</gene>
<name>A0A379MTU6_9BACT</name>
<dbReference type="EMBL" id="UGVL01000001">
    <property type="protein sequence ID" value="SUE34953.1"/>
    <property type="molecule type" value="Genomic_DNA"/>
</dbReference>
<dbReference type="AlphaFoldDB" id="A0A379MTU6"/>
<keyword evidence="1 2" id="KW-0732">Signal</keyword>
<dbReference type="InterPro" id="IPR050955">
    <property type="entry name" value="Plant_Biomass_Hydrol_Est"/>
</dbReference>
<dbReference type="Gene3D" id="3.40.50.1820">
    <property type="entry name" value="alpha/beta hydrolase"/>
    <property type="match status" value="1"/>
</dbReference>
<feature type="chain" id="PRO_5016813220" evidence="2">
    <location>
        <begin position="21"/>
        <end position="456"/>
    </location>
</feature>
<evidence type="ECO:0000313" key="3">
    <source>
        <dbReference type="EMBL" id="SUE34953.1"/>
    </source>
</evidence>
<dbReference type="InterPro" id="IPR029058">
    <property type="entry name" value="AB_hydrolase_fold"/>
</dbReference>
<accession>A0A379MTU6</accession>